<dbReference type="RefSeq" id="WP_123665977.1">
    <property type="nucleotide sequence ID" value="NZ_RJKE01000001.1"/>
</dbReference>
<dbReference type="PANTHER" id="PTHR24321:SF8">
    <property type="entry name" value="ESTRADIOL 17-BETA-DEHYDROGENASE 8-RELATED"/>
    <property type="match status" value="1"/>
</dbReference>
<dbReference type="Gene3D" id="3.40.50.720">
    <property type="entry name" value="NAD(P)-binding Rossmann-like Domain"/>
    <property type="match status" value="1"/>
</dbReference>
<dbReference type="OrthoDB" id="9803333at2"/>
<keyword evidence="2" id="KW-0560">Oxidoreductase</keyword>
<dbReference type="AlphaFoldDB" id="A0A3N1CZ70"/>
<dbReference type="Pfam" id="PF00106">
    <property type="entry name" value="adh_short"/>
    <property type="match status" value="1"/>
</dbReference>
<dbReference type="Proteomes" id="UP000272400">
    <property type="component" value="Unassembled WGS sequence"/>
</dbReference>
<dbReference type="NCBIfam" id="NF005395">
    <property type="entry name" value="PRK06940.1"/>
    <property type="match status" value="1"/>
</dbReference>
<evidence type="ECO:0000256" key="2">
    <source>
        <dbReference type="ARBA" id="ARBA00023002"/>
    </source>
</evidence>
<organism evidence="3 4">
    <name type="scientific">Actinocorallia herbida</name>
    <dbReference type="NCBI Taxonomy" id="58109"/>
    <lineage>
        <taxon>Bacteria</taxon>
        <taxon>Bacillati</taxon>
        <taxon>Actinomycetota</taxon>
        <taxon>Actinomycetes</taxon>
        <taxon>Streptosporangiales</taxon>
        <taxon>Thermomonosporaceae</taxon>
        <taxon>Actinocorallia</taxon>
    </lineage>
</organism>
<gene>
    <name evidence="3" type="ORF">EDD29_4164</name>
</gene>
<reference evidence="3 4" key="1">
    <citation type="submission" date="2018-11" db="EMBL/GenBank/DDBJ databases">
        <title>Sequencing the genomes of 1000 actinobacteria strains.</title>
        <authorList>
            <person name="Klenk H.-P."/>
        </authorList>
    </citation>
    <scope>NUCLEOTIDE SEQUENCE [LARGE SCALE GENOMIC DNA]</scope>
    <source>
        <strain evidence="3 4">DSM 44254</strain>
    </source>
</reference>
<comment type="caution">
    <text evidence="3">The sequence shown here is derived from an EMBL/GenBank/DDBJ whole genome shotgun (WGS) entry which is preliminary data.</text>
</comment>
<dbReference type="PRINTS" id="PR00081">
    <property type="entry name" value="GDHRDH"/>
</dbReference>
<dbReference type="Pfam" id="PF13561">
    <property type="entry name" value="adh_short_C2"/>
    <property type="match status" value="1"/>
</dbReference>
<comment type="similarity">
    <text evidence="1">Belongs to the short-chain dehydrogenases/reductases (SDR) family.</text>
</comment>
<accession>A0A3N1CZ70</accession>
<evidence type="ECO:0000313" key="3">
    <source>
        <dbReference type="EMBL" id="ROO86591.1"/>
    </source>
</evidence>
<dbReference type="CDD" id="cd05233">
    <property type="entry name" value="SDR_c"/>
    <property type="match status" value="1"/>
</dbReference>
<evidence type="ECO:0000313" key="4">
    <source>
        <dbReference type="Proteomes" id="UP000272400"/>
    </source>
</evidence>
<dbReference type="InterPro" id="IPR036291">
    <property type="entry name" value="NAD(P)-bd_dom_sf"/>
</dbReference>
<sequence length="273" mass="27279">MADQVVVVIGTGGMGEAIARRVGSGTHLLLADFDAGVLEAAAARLSGEGQRVTTQLVDVTSRESVAALAKTAAGLGDVAKVVHTAGLSPVQAPVAAILAVDLLGVALVLDEFGTIVAEGAAGLVISSMAGHHMPALPPEDAALLATAPADDLLSLPLTDPAKFAGNSGFAYVFAKHANHLRVRAASSTWSRRGARVNSISPGVIATPMGMEELSGDSGDNMRAMIAASNAKRVGTPEDIATAAAFLLGPDATFISGTDLLVDGGATAGVTTPV</sequence>
<keyword evidence="4" id="KW-1185">Reference proteome</keyword>
<dbReference type="PANTHER" id="PTHR24321">
    <property type="entry name" value="DEHYDROGENASES, SHORT CHAIN"/>
    <property type="match status" value="1"/>
</dbReference>
<dbReference type="InterPro" id="IPR002347">
    <property type="entry name" value="SDR_fam"/>
</dbReference>
<proteinExistence type="inferred from homology"/>
<protein>
    <submittedName>
        <fullName evidence="3">NAD(P)-dependent dehydrogenase (Short-subunit alcohol dehydrogenase family)</fullName>
    </submittedName>
</protein>
<dbReference type="EMBL" id="RJKE01000001">
    <property type="protein sequence ID" value="ROO86591.1"/>
    <property type="molecule type" value="Genomic_DNA"/>
</dbReference>
<name>A0A3N1CZ70_9ACTN</name>
<dbReference type="GO" id="GO:0016491">
    <property type="term" value="F:oxidoreductase activity"/>
    <property type="evidence" value="ECO:0007669"/>
    <property type="project" value="UniProtKB-KW"/>
</dbReference>
<evidence type="ECO:0000256" key="1">
    <source>
        <dbReference type="ARBA" id="ARBA00006484"/>
    </source>
</evidence>
<dbReference type="SUPFAM" id="SSF51735">
    <property type="entry name" value="NAD(P)-binding Rossmann-fold domains"/>
    <property type="match status" value="1"/>
</dbReference>